<dbReference type="PROSITE" id="PS50043">
    <property type="entry name" value="HTH_LUXR_2"/>
    <property type="match status" value="1"/>
</dbReference>
<comment type="caution">
    <text evidence="6">The sequence shown here is derived from an EMBL/GenBank/DDBJ whole genome shotgun (WGS) entry which is preliminary data.</text>
</comment>
<feature type="compositionally biased region" description="Basic residues" evidence="4">
    <location>
        <begin position="17"/>
        <end position="26"/>
    </location>
</feature>
<reference evidence="6 7" key="1">
    <citation type="submission" date="2019-10" db="EMBL/GenBank/DDBJ databases">
        <title>Draft Genome Assembly of Rhodococcus zopfii DSM44189.</title>
        <authorList>
            <person name="Sutton J.M."/>
            <person name="Akob D.M."/>
            <person name="Bushman T.J."/>
        </authorList>
    </citation>
    <scope>NUCLEOTIDE SEQUENCE [LARGE SCALE GENOMIC DNA]</scope>
    <source>
        <strain evidence="6 7">DSM 44189</strain>
    </source>
</reference>
<keyword evidence="3" id="KW-0804">Transcription</keyword>
<dbReference type="CDD" id="cd06170">
    <property type="entry name" value="LuxR_C_like"/>
    <property type="match status" value="1"/>
</dbReference>
<accession>A0ABU3WSV0</accession>
<evidence type="ECO:0000256" key="3">
    <source>
        <dbReference type="ARBA" id="ARBA00023163"/>
    </source>
</evidence>
<dbReference type="SMART" id="SM00421">
    <property type="entry name" value="HTH_LUXR"/>
    <property type="match status" value="1"/>
</dbReference>
<keyword evidence="7" id="KW-1185">Reference proteome</keyword>
<feature type="domain" description="HTH luxR-type" evidence="5">
    <location>
        <begin position="366"/>
        <end position="431"/>
    </location>
</feature>
<name>A0ABU3WSV0_9NOCA</name>
<dbReference type="InterPro" id="IPR000792">
    <property type="entry name" value="Tscrpt_reg_LuxR_C"/>
</dbReference>
<evidence type="ECO:0000256" key="4">
    <source>
        <dbReference type="SAM" id="MobiDB-lite"/>
    </source>
</evidence>
<protein>
    <recommendedName>
        <fullName evidence="5">HTH luxR-type domain-containing protein</fullName>
    </recommendedName>
</protein>
<feature type="region of interest" description="Disordered" evidence="4">
    <location>
        <begin position="1"/>
        <end position="26"/>
    </location>
</feature>
<gene>
    <name evidence="6" type="ORF">F8M49_20325</name>
</gene>
<dbReference type="Gene3D" id="1.10.10.10">
    <property type="entry name" value="Winged helix-like DNA-binding domain superfamily/Winged helix DNA-binding domain"/>
    <property type="match status" value="1"/>
</dbReference>
<dbReference type="SUPFAM" id="SSF46894">
    <property type="entry name" value="C-terminal effector domain of the bipartite response regulators"/>
    <property type="match status" value="1"/>
</dbReference>
<dbReference type="Pfam" id="PF00196">
    <property type="entry name" value="GerE"/>
    <property type="match status" value="1"/>
</dbReference>
<feature type="region of interest" description="Disordered" evidence="4">
    <location>
        <begin position="47"/>
        <end position="68"/>
    </location>
</feature>
<evidence type="ECO:0000256" key="2">
    <source>
        <dbReference type="ARBA" id="ARBA00023125"/>
    </source>
</evidence>
<dbReference type="InterPro" id="IPR036388">
    <property type="entry name" value="WH-like_DNA-bd_sf"/>
</dbReference>
<dbReference type="PANTHER" id="PTHR44688:SF16">
    <property type="entry name" value="DNA-BINDING TRANSCRIPTIONAL ACTIVATOR DEVR_DOSR"/>
    <property type="match status" value="1"/>
</dbReference>
<dbReference type="Proteomes" id="UP001275440">
    <property type="component" value="Unassembled WGS sequence"/>
</dbReference>
<proteinExistence type="predicted"/>
<keyword evidence="1" id="KW-0805">Transcription regulation</keyword>
<dbReference type="EMBL" id="WBMO01000001">
    <property type="protein sequence ID" value="MDV2477086.1"/>
    <property type="molecule type" value="Genomic_DNA"/>
</dbReference>
<organism evidence="6 7">
    <name type="scientific">Rhodococcus zopfii</name>
    <dbReference type="NCBI Taxonomy" id="43772"/>
    <lineage>
        <taxon>Bacteria</taxon>
        <taxon>Bacillati</taxon>
        <taxon>Actinomycetota</taxon>
        <taxon>Actinomycetes</taxon>
        <taxon>Mycobacteriales</taxon>
        <taxon>Nocardiaceae</taxon>
        <taxon>Rhodococcus</taxon>
    </lineage>
</organism>
<dbReference type="InterPro" id="IPR016032">
    <property type="entry name" value="Sig_transdc_resp-reg_C-effctor"/>
</dbReference>
<dbReference type="PRINTS" id="PR00038">
    <property type="entry name" value="HTHLUXR"/>
</dbReference>
<sequence length="444" mass="48390">MSPPMREFAPPSGGYRPRGRCATKPKAAKLRSHVNCDRGPHSEVKLPSLLASGALHPGKAGSRDEGDRVMKATTSTALLDEMLDRVIRVGDDSVREDLAAIIREDVGSLEHLHHELLAALLSRSLTAREVRRAAELLADVEQVRRREIRNRMVSSHSGFDAIRSMYARLPATPRTHLPVAVTTQVCHDLGFAKSMYSAVRGNIWAPVTIAIHNELGGFSALRRAVNGHVVPKGAAPREEGIMRTPRGMAVEYADTLRDTYKSLIDLSKPQGYVVVPVVAAGQVRALIHADRHHVAIDSSDLEVLRTVGDICAVVEETTLVRSRIESRNREIRDELIAMQSALSDLETSRLTLTEAAVTDTGGPSDCGRAPRELTARENEIFELVACGHANAAIAQRLFVSEGTVKSHLRRIYRKLGVGTRAEAAAAYRTMPPNPGIGESTFDAE</sequence>
<dbReference type="PROSITE" id="PS00622">
    <property type="entry name" value="HTH_LUXR_1"/>
    <property type="match status" value="1"/>
</dbReference>
<evidence type="ECO:0000259" key="5">
    <source>
        <dbReference type="PROSITE" id="PS50043"/>
    </source>
</evidence>
<dbReference type="PANTHER" id="PTHR44688">
    <property type="entry name" value="DNA-BINDING TRANSCRIPTIONAL ACTIVATOR DEVR_DOSR"/>
    <property type="match status" value="1"/>
</dbReference>
<evidence type="ECO:0000313" key="6">
    <source>
        <dbReference type="EMBL" id="MDV2477086.1"/>
    </source>
</evidence>
<evidence type="ECO:0000313" key="7">
    <source>
        <dbReference type="Proteomes" id="UP001275440"/>
    </source>
</evidence>
<keyword evidence="2" id="KW-0238">DNA-binding</keyword>
<evidence type="ECO:0000256" key="1">
    <source>
        <dbReference type="ARBA" id="ARBA00023015"/>
    </source>
</evidence>